<dbReference type="EC" id="2.4.1.150" evidence="2"/>
<sequence length="104" mass="11908">MFIHLFAPGVQIPFAFDSENIYIAQLMLFNWVLMIGLYLLQINIAMASQFGQATVKQIWLALAAYFSYSQLFIIVSIDSISSIIMDKLLHREGTKWVKTKRFAG</sequence>
<keyword evidence="2" id="KW-0328">Glycosyltransferase</keyword>
<keyword evidence="1" id="KW-1133">Transmembrane helix</keyword>
<evidence type="ECO:0000256" key="1">
    <source>
        <dbReference type="SAM" id="Phobius"/>
    </source>
</evidence>
<evidence type="ECO:0000313" key="2">
    <source>
        <dbReference type="EMBL" id="VED66429.1"/>
    </source>
</evidence>
<feature type="transmembrane region" description="Helical" evidence="1">
    <location>
        <begin position="58"/>
        <end position="77"/>
    </location>
</feature>
<keyword evidence="1" id="KW-0812">Transmembrane</keyword>
<dbReference type="EMBL" id="LR134266">
    <property type="protein sequence ID" value="VED66429.1"/>
    <property type="molecule type" value="Genomic_DNA"/>
</dbReference>
<dbReference type="Proteomes" id="UP000270025">
    <property type="component" value="Chromosome"/>
</dbReference>
<organism evidence="2 3">
    <name type="scientific">Streptococcus viridans</name>
    <dbReference type="NCBI Taxonomy" id="78535"/>
    <lineage>
        <taxon>Bacteria</taxon>
        <taxon>Bacillati</taxon>
        <taxon>Bacillota</taxon>
        <taxon>Bacilli</taxon>
        <taxon>Lactobacillales</taxon>
        <taxon>Streptococcaceae</taxon>
        <taxon>Streptococcus</taxon>
    </lineage>
</organism>
<protein>
    <submittedName>
        <fullName evidence="2">N-acetyllactosaminide beta-1,6-N -acetylglucosaminyl-transferase</fullName>
        <ecNumber evidence="2">2.4.1.150</ecNumber>
    </submittedName>
</protein>
<proteinExistence type="predicted"/>
<keyword evidence="3" id="KW-1185">Reference proteome</keyword>
<dbReference type="AlphaFoldDB" id="A0A447Z2H6"/>
<keyword evidence="1" id="KW-0472">Membrane</keyword>
<gene>
    <name evidence="2" type="primary">ydaM_2</name>
    <name evidence="2" type="ORF">NCTC3166_00213</name>
</gene>
<feature type="transmembrane region" description="Helical" evidence="1">
    <location>
        <begin position="21"/>
        <end position="46"/>
    </location>
</feature>
<dbReference type="GO" id="GO:0008109">
    <property type="term" value="F:N-acetyllactosaminide beta-1,6-N-acetylglucosaminyltransferase activity"/>
    <property type="evidence" value="ECO:0007669"/>
    <property type="project" value="UniProtKB-EC"/>
</dbReference>
<accession>A0A447Z2H6</accession>
<name>A0A447Z2H6_9STRE</name>
<evidence type="ECO:0000313" key="3">
    <source>
        <dbReference type="Proteomes" id="UP000270025"/>
    </source>
</evidence>
<reference evidence="2 3" key="1">
    <citation type="submission" date="2018-12" db="EMBL/GenBank/DDBJ databases">
        <authorList>
            <consortium name="Pathogen Informatics"/>
        </authorList>
    </citation>
    <scope>NUCLEOTIDE SEQUENCE [LARGE SCALE GENOMIC DNA]</scope>
    <source>
        <strain evidence="2 3">NCTC3166</strain>
    </source>
</reference>
<keyword evidence="2" id="KW-0808">Transferase</keyword>
<dbReference type="KEGG" id="svf:NCTC3166_00213"/>